<dbReference type="InterPro" id="IPR016084">
    <property type="entry name" value="Haem_Oase-like_multi-hlx"/>
</dbReference>
<proteinExistence type="predicted"/>
<feature type="binding site" description="axial binding residue" evidence="5">
    <location>
        <position position="16"/>
    </location>
    <ligand>
        <name>heme b</name>
        <dbReference type="ChEBI" id="CHEBI:60344"/>
    </ligand>
    <ligandPart>
        <name>Fe</name>
        <dbReference type="ChEBI" id="CHEBI:18248"/>
    </ligandPart>
</feature>
<feature type="binding site" evidence="4">
    <location>
        <position position="170"/>
    </location>
    <ligand>
        <name>heme b</name>
        <dbReference type="ChEBI" id="CHEBI:60344"/>
    </ligand>
</feature>
<reference evidence="6 7" key="1">
    <citation type="submission" date="2019-06" db="EMBL/GenBank/DDBJ databases">
        <title>Sequencing the genomes of 1000 actinobacteria strains.</title>
        <authorList>
            <person name="Klenk H.-P."/>
        </authorList>
    </citation>
    <scope>NUCLEOTIDE SEQUENCE [LARGE SCALE GENOMIC DNA]</scope>
    <source>
        <strain evidence="6 7">DSM 43866</strain>
    </source>
</reference>
<dbReference type="EMBL" id="VIWY01000004">
    <property type="protein sequence ID" value="TWG14047.1"/>
    <property type="molecule type" value="Genomic_DNA"/>
</dbReference>
<evidence type="ECO:0000256" key="4">
    <source>
        <dbReference type="PIRSR" id="PIRSR000343-1"/>
    </source>
</evidence>
<keyword evidence="3 5" id="KW-0408">Iron</keyword>
<dbReference type="PANTHER" id="PTHR10720:SF0">
    <property type="entry name" value="HEME OXYGENASE"/>
    <property type="match status" value="1"/>
</dbReference>
<dbReference type="GO" id="GO:0046872">
    <property type="term" value="F:metal ion binding"/>
    <property type="evidence" value="ECO:0007669"/>
    <property type="project" value="UniProtKB-KW"/>
</dbReference>
<dbReference type="GO" id="GO:0020037">
    <property type="term" value="F:heme binding"/>
    <property type="evidence" value="ECO:0007669"/>
    <property type="project" value="TreeGrafter"/>
</dbReference>
<protein>
    <submittedName>
        <fullName evidence="6">Heme oxygenase</fullName>
    </submittedName>
</protein>
<dbReference type="InterPro" id="IPR002051">
    <property type="entry name" value="Haem_Oase"/>
</dbReference>
<evidence type="ECO:0000256" key="3">
    <source>
        <dbReference type="ARBA" id="ARBA00023004"/>
    </source>
</evidence>
<dbReference type="Gene3D" id="1.20.910.10">
    <property type="entry name" value="Heme oxygenase-like"/>
    <property type="match status" value="1"/>
</dbReference>
<comment type="caution">
    <text evidence="6">The sequence shown here is derived from an EMBL/GenBank/DDBJ whole genome shotgun (WGS) entry which is preliminary data.</text>
</comment>
<keyword evidence="7" id="KW-1185">Reference proteome</keyword>
<organism evidence="6 7">
    <name type="scientific">Actinoplanes teichomyceticus</name>
    <dbReference type="NCBI Taxonomy" id="1867"/>
    <lineage>
        <taxon>Bacteria</taxon>
        <taxon>Bacillati</taxon>
        <taxon>Actinomycetota</taxon>
        <taxon>Actinomycetes</taxon>
        <taxon>Micromonosporales</taxon>
        <taxon>Micromonosporaceae</taxon>
        <taxon>Actinoplanes</taxon>
    </lineage>
</organism>
<dbReference type="PRINTS" id="PR00088">
    <property type="entry name" value="HAEMOXYGNASE"/>
</dbReference>
<name>A0A561VQZ4_ACTTI</name>
<dbReference type="PIRSF" id="PIRSF000343">
    <property type="entry name" value="Haem_Oase"/>
    <property type="match status" value="1"/>
</dbReference>
<evidence type="ECO:0000313" key="7">
    <source>
        <dbReference type="Proteomes" id="UP000320239"/>
    </source>
</evidence>
<dbReference type="InterPro" id="IPR016053">
    <property type="entry name" value="Haem_Oase-like"/>
</dbReference>
<keyword evidence="2 5" id="KW-0479">Metal-binding</keyword>
<evidence type="ECO:0000256" key="2">
    <source>
        <dbReference type="ARBA" id="ARBA00022723"/>
    </source>
</evidence>
<dbReference type="SUPFAM" id="SSF48613">
    <property type="entry name" value="Heme oxygenase-like"/>
    <property type="match status" value="1"/>
</dbReference>
<dbReference type="GO" id="GO:0042167">
    <property type="term" value="P:heme catabolic process"/>
    <property type="evidence" value="ECO:0007669"/>
    <property type="project" value="TreeGrafter"/>
</dbReference>
<evidence type="ECO:0000256" key="5">
    <source>
        <dbReference type="PIRSR" id="PIRSR000343-2"/>
    </source>
</evidence>
<accession>A0A561VQZ4</accession>
<dbReference type="OrthoDB" id="5493802at2"/>
<keyword evidence="1 4" id="KW-0349">Heme</keyword>
<dbReference type="AlphaFoldDB" id="A0A561VQZ4"/>
<gene>
    <name evidence="6" type="ORF">FHX34_104341</name>
</gene>
<feature type="binding site" evidence="4">
    <location>
        <position position="9"/>
    </location>
    <ligand>
        <name>heme b</name>
        <dbReference type="ChEBI" id="CHEBI:60344"/>
    </ligand>
</feature>
<evidence type="ECO:0000256" key="1">
    <source>
        <dbReference type="ARBA" id="ARBA00022617"/>
    </source>
</evidence>
<dbReference type="PANTHER" id="PTHR10720">
    <property type="entry name" value="HEME OXYGENASE"/>
    <property type="match status" value="1"/>
</dbReference>
<dbReference type="GO" id="GO:0006788">
    <property type="term" value="P:heme oxidation"/>
    <property type="evidence" value="ECO:0007669"/>
    <property type="project" value="InterPro"/>
</dbReference>
<dbReference type="GO" id="GO:0006979">
    <property type="term" value="P:response to oxidative stress"/>
    <property type="evidence" value="ECO:0007669"/>
    <property type="project" value="TreeGrafter"/>
</dbReference>
<dbReference type="RefSeq" id="WP_122981874.1">
    <property type="nucleotide sequence ID" value="NZ_BOMX01000161.1"/>
</dbReference>
<sequence>MTGFAARLRRATMSEHRDAETRGFITRLLAGTVPLAGFAALTAQYRVIYGELEAAAGAMRHDPVAAAFADPALSRVAALESDLAHLYGPARATPEPLGATRRYADRLREHAHTSPARFVAHHYVRYLGDLSGGQVVGRRVAATYGLGEAGTAFYRFDGIDDPRAYRTAYRARLDALDLPDGELDTVIDEARLAFALNTAIFQELGRAYPEDLAAA</sequence>
<dbReference type="CDD" id="cd19165">
    <property type="entry name" value="HemeO"/>
    <property type="match status" value="1"/>
</dbReference>
<feature type="binding site" evidence="4">
    <location>
        <position position="123"/>
    </location>
    <ligand>
        <name>heme b</name>
        <dbReference type="ChEBI" id="CHEBI:60344"/>
    </ligand>
</feature>
<dbReference type="Proteomes" id="UP000320239">
    <property type="component" value="Unassembled WGS sequence"/>
</dbReference>
<dbReference type="Pfam" id="PF01126">
    <property type="entry name" value="Heme_oxygenase"/>
    <property type="match status" value="1"/>
</dbReference>
<dbReference type="GO" id="GO:0004392">
    <property type="term" value="F:heme oxygenase (decyclizing) activity"/>
    <property type="evidence" value="ECO:0007669"/>
    <property type="project" value="InterPro"/>
</dbReference>
<evidence type="ECO:0000313" key="6">
    <source>
        <dbReference type="EMBL" id="TWG14047.1"/>
    </source>
</evidence>